<dbReference type="PANTHER" id="PTHR11496:SF103">
    <property type="entry name" value="DEHYDROGENASE, PUTATIVE-RELATED"/>
    <property type="match status" value="1"/>
</dbReference>
<evidence type="ECO:0000259" key="2">
    <source>
        <dbReference type="Pfam" id="PF00465"/>
    </source>
</evidence>
<evidence type="ECO:0000256" key="1">
    <source>
        <dbReference type="ARBA" id="ARBA00023002"/>
    </source>
</evidence>
<protein>
    <submittedName>
        <fullName evidence="4">Uncharacterized protein</fullName>
    </submittedName>
</protein>
<feature type="domain" description="Alcohol dehydrogenase iron-type/glycerol dehydrogenase GldA" evidence="2">
    <location>
        <begin position="3"/>
        <end position="147"/>
    </location>
</feature>
<evidence type="ECO:0000259" key="3">
    <source>
        <dbReference type="Pfam" id="PF25137"/>
    </source>
</evidence>
<organism evidence="4 5">
    <name type="scientific">Candidatus Falkowbacteria bacterium RIFOXYC2_FULL_36_12</name>
    <dbReference type="NCBI Taxonomy" id="1798002"/>
    <lineage>
        <taxon>Bacteria</taxon>
        <taxon>Candidatus Falkowiibacteriota</taxon>
    </lineage>
</organism>
<reference evidence="4 5" key="1">
    <citation type="journal article" date="2016" name="Nat. Commun.">
        <title>Thousands of microbial genomes shed light on interconnected biogeochemical processes in an aquifer system.</title>
        <authorList>
            <person name="Anantharaman K."/>
            <person name="Brown C.T."/>
            <person name="Hug L.A."/>
            <person name="Sharon I."/>
            <person name="Castelle C.J."/>
            <person name="Probst A.J."/>
            <person name="Thomas B.C."/>
            <person name="Singh A."/>
            <person name="Wilkins M.J."/>
            <person name="Karaoz U."/>
            <person name="Brodie E.L."/>
            <person name="Williams K.H."/>
            <person name="Hubbard S.S."/>
            <person name="Banfield J.F."/>
        </authorList>
    </citation>
    <scope>NUCLEOTIDE SEQUENCE [LARGE SCALE GENOMIC DNA]</scope>
</reference>
<dbReference type="Gene3D" id="1.20.1090.10">
    <property type="entry name" value="Dehydroquinate synthase-like - alpha domain"/>
    <property type="match status" value="1"/>
</dbReference>
<dbReference type="EMBL" id="MFGJ01000006">
    <property type="protein sequence ID" value="OGF32401.1"/>
    <property type="molecule type" value="Genomic_DNA"/>
</dbReference>
<dbReference type="InterPro" id="IPR035873">
    <property type="entry name" value="PhpC"/>
</dbReference>
<dbReference type="Pfam" id="PF00465">
    <property type="entry name" value="Fe-ADH"/>
    <property type="match status" value="1"/>
</dbReference>
<dbReference type="Proteomes" id="UP000179001">
    <property type="component" value="Unassembled WGS sequence"/>
</dbReference>
<dbReference type="PANTHER" id="PTHR11496">
    <property type="entry name" value="ALCOHOL DEHYDROGENASE"/>
    <property type="match status" value="1"/>
</dbReference>
<dbReference type="Gene3D" id="3.40.50.1970">
    <property type="match status" value="1"/>
</dbReference>
<dbReference type="Pfam" id="PF25137">
    <property type="entry name" value="ADH_Fe_C"/>
    <property type="match status" value="1"/>
</dbReference>
<dbReference type="GO" id="GO:0046872">
    <property type="term" value="F:metal ion binding"/>
    <property type="evidence" value="ECO:0007669"/>
    <property type="project" value="InterPro"/>
</dbReference>
<feature type="domain" description="Fe-containing alcohol dehydrogenase-like C-terminal" evidence="3">
    <location>
        <begin position="161"/>
        <end position="356"/>
    </location>
</feature>
<dbReference type="InterPro" id="IPR039697">
    <property type="entry name" value="Alcohol_dehydrogenase_Fe"/>
</dbReference>
<dbReference type="CDD" id="cd08182">
    <property type="entry name" value="HEPD"/>
    <property type="match status" value="1"/>
</dbReference>
<keyword evidence="1" id="KW-0560">Oxidoreductase</keyword>
<dbReference type="InterPro" id="IPR001670">
    <property type="entry name" value="ADH_Fe/GldA"/>
</dbReference>
<dbReference type="STRING" id="1798002.A2478_03720"/>
<dbReference type="InterPro" id="IPR056798">
    <property type="entry name" value="ADH_Fe_C"/>
</dbReference>
<dbReference type="AlphaFoldDB" id="A0A1F5T1Q9"/>
<dbReference type="SUPFAM" id="SSF56796">
    <property type="entry name" value="Dehydroquinate synthase-like"/>
    <property type="match status" value="1"/>
</dbReference>
<accession>A0A1F5T1Q9</accession>
<evidence type="ECO:0000313" key="4">
    <source>
        <dbReference type="EMBL" id="OGF32401.1"/>
    </source>
</evidence>
<sequence length="360" mass="39963">MQEIYIGIEKISKLDEIINKIQPKEILLVTGSNSFEKSGAKNLLMPILDHYKIILFEKNSGSPEQSEIDQGVESMEKKSVQLIIAVGGGSVLDTAKLINFQCLKVPLIAIPTTAGSGAESTHFAVVYKNKTKYSIADETILPNYVFLFPELIYNLPKQTSATAGFDALAQGIESFWSINSNRESERLSEQAIKICFNYLKPAVCDHSVSAMQQMQIGANLSGQAINISRTTAPHAISYPMTSYFNIVHGQAVALTLSEILKFNFGITEIDCNDKRGVQFVKNKLNKLLKIICANTAQEASEKLKTLAKDIDLQTKLGEVGIDSDEKIELILKHGFNSERMKNNPREITRDDLNTILFNLR</sequence>
<comment type="caution">
    <text evidence="4">The sequence shown here is derived from an EMBL/GenBank/DDBJ whole genome shotgun (WGS) entry which is preliminary data.</text>
</comment>
<evidence type="ECO:0000313" key="5">
    <source>
        <dbReference type="Proteomes" id="UP000179001"/>
    </source>
</evidence>
<name>A0A1F5T1Q9_9BACT</name>
<proteinExistence type="predicted"/>
<gene>
    <name evidence="4" type="ORF">A2478_03720</name>
</gene>
<dbReference type="GO" id="GO:0017000">
    <property type="term" value="P:antibiotic biosynthetic process"/>
    <property type="evidence" value="ECO:0007669"/>
    <property type="project" value="InterPro"/>
</dbReference>
<dbReference type="GO" id="GO:0004022">
    <property type="term" value="F:alcohol dehydrogenase (NAD+) activity"/>
    <property type="evidence" value="ECO:0007669"/>
    <property type="project" value="TreeGrafter"/>
</dbReference>